<dbReference type="KEGG" id="pno:SNOG_10863"/>
<protein>
    <recommendedName>
        <fullName evidence="2">DUF2293 domain-containing protein</fullName>
    </recommendedName>
</protein>
<evidence type="ECO:0000259" key="2">
    <source>
        <dbReference type="Pfam" id="PF10056"/>
    </source>
</evidence>
<dbReference type="Pfam" id="PF10056">
    <property type="entry name" value="DUF2293"/>
    <property type="match status" value="1"/>
</dbReference>
<feature type="region of interest" description="Disordered" evidence="1">
    <location>
        <begin position="185"/>
        <end position="213"/>
    </location>
</feature>
<dbReference type="AlphaFoldDB" id="Q0UBK1"/>
<dbReference type="EMBL" id="CH445342">
    <property type="protein sequence ID" value="EAT81362.2"/>
    <property type="molecule type" value="Genomic_DNA"/>
</dbReference>
<feature type="domain" description="DUF2293" evidence="2">
    <location>
        <begin position="99"/>
        <end position="182"/>
    </location>
</feature>
<dbReference type="InterPro" id="IPR018744">
    <property type="entry name" value="DUF2293"/>
</dbReference>
<feature type="compositionally biased region" description="Basic residues" evidence="1">
    <location>
        <begin position="190"/>
        <end position="206"/>
    </location>
</feature>
<reference evidence="4" key="1">
    <citation type="journal article" date="2007" name="Plant Cell">
        <title>Dothideomycete-plant interactions illuminated by genome sequencing and EST analysis of the wheat pathogen Stagonospora nodorum.</title>
        <authorList>
            <person name="Hane J.K."/>
            <person name="Lowe R.G."/>
            <person name="Solomon P.S."/>
            <person name="Tan K.C."/>
            <person name="Schoch C.L."/>
            <person name="Spatafora J.W."/>
            <person name="Crous P.W."/>
            <person name="Kodira C."/>
            <person name="Birren B.W."/>
            <person name="Galagan J.E."/>
            <person name="Torriani S.F."/>
            <person name="McDonald B.A."/>
            <person name="Oliver R.P."/>
        </authorList>
    </citation>
    <scope>NUCLEOTIDE SEQUENCE [LARGE SCALE GENOMIC DNA]</scope>
    <source>
        <strain evidence="4">SN15 / ATCC MYA-4574 / FGSC 10173</strain>
    </source>
</reference>
<accession>Q0UBK1</accession>
<evidence type="ECO:0000313" key="4">
    <source>
        <dbReference type="Proteomes" id="UP000001055"/>
    </source>
</evidence>
<dbReference type="InParanoid" id="Q0UBK1"/>
<sequence>MIIEELQLGFIIPPNAPMPQGYAFLPKGIAFKTLHCRKATREAKKPLYVVVDNKRTLGLRAPKSIISEIHKKEKETLTTRRAAVQKRDDSDISKTTAEIKAQFPKMPTTERDLVLKHGFKKHSRRVGRTGTLTLKAKVRLAVVAHIRHKHTDYEALLRAGMPREAARVTILESVDTVMRDWGCAQDGKKATKQKQVAKRKSPRKPSKVSEHEVIDDEGDSDYMYVL</sequence>
<dbReference type="Proteomes" id="UP000001055">
    <property type="component" value="Unassembled WGS sequence"/>
</dbReference>
<evidence type="ECO:0000313" key="3">
    <source>
        <dbReference type="EMBL" id="EAT81362.2"/>
    </source>
</evidence>
<gene>
    <name evidence="3" type="ORF">SNOG_10863</name>
</gene>
<name>Q0UBK1_PHANO</name>
<organism evidence="3 4">
    <name type="scientific">Phaeosphaeria nodorum (strain SN15 / ATCC MYA-4574 / FGSC 10173)</name>
    <name type="common">Glume blotch fungus</name>
    <name type="synonym">Parastagonospora nodorum</name>
    <dbReference type="NCBI Taxonomy" id="321614"/>
    <lineage>
        <taxon>Eukaryota</taxon>
        <taxon>Fungi</taxon>
        <taxon>Dikarya</taxon>
        <taxon>Ascomycota</taxon>
        <taxon>Pezizomycotina</taxon>
        <taxon>Dothideomycetes</taxon>
        <taxon>Pleosporomycetidae</taxon>
        <taxon>Pleosporales</taxon>
        <taxon>Pleosporineae</taxon>
        <taxon>Phaeosphaeriaceae</taxon>
        <taxon>Parastagonospora</taxon>
    </lineage>
</organism>
<dbReference type="VEuPathDB" id="FungiDB:JI435_108630"/>
<dbReference type="PANTHER" id="PTHR38113">
    <property type="match status" value="1"/>
</dbReference>
<proteinExistence type="predicted"/>
<dbReference type="RefSeq" id="XP_001801121.1">
    <property type="nucleotide sequence ID" value="XM_001801069.1"/>
</dbReference>
<dbReference type="PANTHER" id="PTHR38113:SF2">
    <property type="entry name" value="DUF2293 DOMAIN-CONTAINING PROTEIN"/>
    <property type="match status" value="1"/>
</dbReference>
<evidence type="ECO:0000256" key="1">
    <source>
        <dbReference type="SAM" id="MobiDB-lite"/>
    </source>
</evidence>
<dbReference type="GeneID" id="5978029"/>